<protein>
    <submittedName>
        <fullName evidence="1">Uncharacterized protein</fullName>
    </submittedName>
</protein>
<gene>
    <name evidence="1" type="ORF">A2785_00575</name>
</gene>
<sequence>MAESRLYIQRKAVRQLLEVSGMEESEKAIWRRLVPRMLPSELLKLKRNLLQQLFVDAQFETVDEIVKRKKIPEGETGLVEMVLGKVLARVDQIEERTRLVAGD</sequence>
<accession>A0A1G1VNY3</accession>
<evidence type="ECO:0000313" key="2">
    <source>
        <dbReference type="Proteomes" id="UP000179069"/>
    </source>
</evidence>
<reference evidence="1 2" key="1">
    <citation type="journal article" date="2016" name="Nat. Commun.">
        <title>Thousands of microbial genomes shed light on interconnected biogeochemical processes in an aquifer system.</title>
        <authorList>
            <person name="Anantharaman K."/>
            <person name="Brown C.T."/>
            <person name="Hug L.A."/>
            <person name="Sharon I."/>
            <person name="Castelle C.J."/>
            <person name="Probst A.J."/>
            <person name="Thomas B.C."/>
            <person name="Singh A."/>
            <person name="Wilkins M.J."/>
            <person name="Karaoz U."/>
            <person name="Brodie E.L."/>
            <person name="Williams K.H."/>
            <person name="Hubbard S.S."/>
            <person name="Banfield J.F."/>
        </authorList>
    </citation>
    <scope>NUCLEOTIDE SEQUENCE [LARGE SCALE GENOMIC DNA]</scope>
</reference>
<dbReference type="AlphaFoldDB" id="A0A1G1VNY3"/>
<name>A0A1G1VNY3_9BACT</name>
<comment type="caution">
    <text evidence="1">The sequence shown here is derived from an EMBL/GenBank/DDBJ whole genome shotgun (WGS) entry which is preliminary data.</text>
</comment>
<evidence type="ECO:0000313" key="1">
    <source>
        <dbReference type="EMBL" id="OGY17095.1"/>
    </source>
</evidence>
<dbReference type="EMBL" id="MHCI01000006">
    <property type="protein sequence ID" value="OGY17095.1"/>
    <property type="molecule type" value="Genomic_DNA"/>
</dbReference>
<dbReference type="Proteomes" id="UP000179069">
    <property type="component" value="Unassembled WGS sequence"/>
</dbReference>
<organism evidence="1 2">
    <name type="scientific">Candidatus Chisholmbacteria bacterium RIFCSPHIGHO2_01_FULL_49_18</name>
    <dbReference type="NCBI Taxonomy" id="1797590"/>
    <lineage>
        <taxon>Bacteria</taxon>
        <taxon>Candidatus Chisholmiibacteriota</taxon>
    </lineage>
</organism>
<proteinExistence type="predicted"/>